<dbReference type="Ensembl" id="ENSPTET00000024869.1">
    <property type="protein sequence ID" value="ENSPTEP00000016783.1"/>
    <property type="gene ID" value="ENSPTEG00000018383.1"/>
</dbReference>
<protein>
    <submittedName>
        <fullName evidence="2">Phorbol-12-myristate-13-acetate-induced protein 1</fullName>
    </submittedName>
</protein>
<dbReference type="AlphaFoldDB" id="A0A8C9H6M4"/>
<evidence type="ECO:0000313" key="3">
    <source>
        <dbReference type="Proteomes" id="UP000694416"/>
    </source>
</evidence>
<reference evidence="2" key="2">
    <citation type="submission" date="2025-09" db="UniProtKB">
        <authorList>
            <consortium name="Ensembl"/>
        </authorList>
    </citation>
    <scope>IDENTIFICATION</scope>
</reference>
<evidence type="ECO:0000313" key="2">
    <source>
        <dbReference type="Ensembl" id="ENSPTEP00000016783.1"/>
    </source>
</evidence>
<sequence>MPGKKARKNAQPSPARAQAGAGTAGTARDQAGFGIGMQLHFTRGKNLLSSSPLALSSSPLALPRGHEEQVQVARSRVCYSTQEIWRQTEFPAETSESDSQTLLLRNLTESKTCIRGLQKRIFLRRCTFHQFEARLHCNW</sequence>
<evidence type="ECO:0000256" key="1">
    <source>
        <dbReference type="SAM" id="MobiDB-lite"/>
    </source>
</evidence>
<proteinExistence type="predicted"/>
<feature type="compositionally biased region" description="Low complexity" evidence="1">
    <location>
        <begin position="15"/>
        <end position="26"/>
    </location>
</feature>
<dbReference type="Proteomes" id="UP000694416">
    <property type="component" value="Unplaced"/>
</dbReference>
<feature type="region of interest" description="Disordered" evidence="1">
    <location>
        <begin position="1"/>
        <end position="26"/>
    </location>
</feature>
<accession>A0A8C9H6M4</accession>
<organism evidence="2 3">
    <name type="scientific">Piliocolobus tephrosceles</name>
    <name type="common">Ugandan red Colobus</name>
    <dbReference type="NCBI Taxonomy" id="591936"/>
    <lineage>
        <taxon>Eukaryota</taxon>
        <taxon>Metazoa</taxon>
        <taxon>Chordata</taxon>
        <taxon>Craniata</taxon>
        <taxon>Vertebrata</taxon>
        <taxon>Euteleostomi</taxon>
        <taxon>Mammalia</taxon>
        <taxon>Eutheria</taxon>
        <taxon>Euarchontoglires</taxon>
        <taxon>Primates</taxon>
        <taxon>Haplorrhini</taxon>
        <taxon>Catarrhini</taxon>
        <taxon>Cercopithecidae</taxon>
        <taxon>Colobinae</taxon>
        <taxon>Piliocolobus</taxon>
    </lineage>
</organism>
<reference evidence="2" key="1">
    <citation type="submission" date="2025-08" db="UniProtKB">
        <authorList>
            <consortium name="Ensembl"/>
        </authorList>
    </citation>
    <scope>IDENTIFICATION</scope>
</reference>
<name>A0A8C9H6M4_9PRIM</name>
<keyword evidence="3" id="KW-1185">Reference proteome</keyword>